<dbReference type="Gene3D" id="3.30.980.10">
    <property type="entry name" value="Threonyl-trna Synthetase, Chain A, domain 2"/>
    <property type="match status" value="1"/>
</dbReference>
<protein>
    <recommendedName>
        <fullName evidence="13">Alanine--tRNA ligase</fullName>
        <ecNumber evidence="13">6.1.1.7</ecNumber>
    </recommendedName>
    <alternativeName>
        <fullName evidence="13">Alanyl-tRNA synthetase</fullName>
        <shortName evidence="13">AlaRS</shortName>
    </alternativeName>
</protein>
<keyword evidence="9 13" id="KW-0694">RNA-binding</keyword>
<dbReference type="HAMAP" id="MF_00036_B">
    <property type="entry name" value="Ala_tRNA_synth_B"/>
    <property type="match status" value="1"/>
</dbReference>
<evidence type="ECO:0000256" key="13">
    <source>
        <dbReference type="HAMAP-Rule" id="MF_03133"/>
    </source>
</evidence>
<dbReference type="FunFam" id="3.30.980.10:FF:000004">
    <property type="entry name" value="Alanine--tRNA ligase, cytoplasmic"/>
    <property type="match status" value="1"/>
</dbReference>
<name>A0ABD3P7F8_9STRA</name>
<dbReference type="InterPro" id="IPR050058">
    <property type="entry name" value="Ala-tRNA_ligase"/>
</dbReference>
<sequence>MIQTVVTIPYNKHHQAANKLSPMRFAPSISATWAAASLFAGRGRTCRAFSVIRHPVKVHPIGPLTPTSLDAATKDSSSSSEPAALAWPTSKIRSTFLSHFASLQHSLVPSSPCVPLNDPTLLFANAGMNQFKPIFLGRAPPGTELASLTRAANSQKCIRAGGKHNDLEDVGKDTYHHTFFEMLGSWSFGDYFKEEAIRWAWELLVNVYGIEESRLYATYFGGDDQLGLEEDLEAKEFWLKFLPEERVLACGAKDNFWEMGDTGPCGPCSEIHYDRIGNRDASSLVNADDPDVIEIWNLVFIQFNRDESGALNPLPAKHVDTGMGLERLCSLLQNKNSNYDIDAFKPIFDKIEELANVGPYEGLVGEKDTTLKDTAYRAVADHARTLTFALADGAVPDNDGRGYVLRRILRRATRYGQQILKCEPGFFSKLIPVVVETFGEAYPELIQNQANVIEIVQEEEQAFSTMLERGIKYFEEEINDGKTKEVTGEKAFFLYDTLGFPIDLTELMATEAGMSVDMNGFESEMAGQKQRSREARLAAKGLVGQRLELIAEQTAWLADEGIEVTDDSFKYDWDQEVDATVKAIFTSNGFFGTDDVAKEGDTVGLVLDRTSFYAEAGGQDTDFGTISFEGGELFINDVQTYGGYILHSGVISKGSISIGTGVKCQVDYARRRDVAPNHSMTHVLNAALRKVLGEGCDQRGSQCNDEKLRFDFSYKSAMTVDQLRDSEEYVRDTIKRNLPVTAKVMPLADAKAIPGVRAMFGEVYPDPVRVVTVGDDCSVEFCGGTHISNTAEAEAFVLTEETAVAKGIRRITALTRGAAIKAMGEGAKFEQLTSDLEAIDADATPDLDKQAGALRKSLDATEMSAPLKSELRARIELVQKKGIDAKKRLLASRVDKCLNDVNEVVQKALADGKNSLVLNLDIGADSKASQKVIKAVQKIAPEIAFMGISEEEPGSGGKILCFAIVPDSLLNSSGLNASEWVGDVLSSVGGRGGGKPGSAQGQAPACDDVDALIAKAESFADGAVVAA</sequence>
<gene>
    <name evidence="16" type="ORF">HJC23_013367</name>
</gene>
<dbReference type="PANTHER" id="PTHR11777:SF9">
    <property type="entry name" value="ALANINE--TRNA LIGASE, CYTOPLASMIC"/>
    <property type="match status" value="1"/>
</dbReference>
<keyword evidence="4 13" id="KW-0436">Ligase</keyword>
<dbReference type="SUPFAM" id="SSF50447">
    <property type="entry name" value="Translation proteins"/>
    <property type="match status" value="1"/>
</dbReference>
<feature type="compositionally biased region" description="Polar residues" evidence="14">
    <location>
        <begin position="65"/>
        <end position="81"/>
    </location>
</feature>
<dbReference type="SMART" id="SM00863">
    <property type="entry name" value="tRNA_SAD"/>
    <property type="match status" value="1"/>
</dbReference>
<dbReference type="InterPro" id="IPR012947">
    <property type="entry name" value="tRNA_SAD"/>
</dbReference>
<feature type="binding site" evidence="13">
    <location>
        <position position="782"/>
    </location>
    <ligand>
        <name>Zn(2+)</name>
        <dbReference type="ChEBI" id="CHEBI:29105"/>
    </ligand>
</feature>
<evidence type="ECO:0000313" key="17">
    <source>
        <dbReference type="Proteomes" id="UP001516023"/>
    </source>
</evidence>
<dbReference type="SUPFAM" id="SSF55186">
    <property type="entry name" value="ThrRS/AlaRS common domain"/>
    <property type="match status" value="1"/>
</dbReference>
<evidence type="ECO:0000256" key="12">
    <source>
        <dbReference type="ARBA" id="ARBA00048300"/>
    </source>
</evidence>
<dbReference type="PRINTS" id="PR00980">
    <property type="entry name" value="TRNASYNTHALA"/>
</dbReference>
<reference evidence="16 17" key="1">
    <citation type="journal article" date="2020" name="G3 (Bethesda)">
        <title>Improved Reference Genome for Cyclotella cryptica CCMP332, a Model for Cell Wall Morphogenesis, Salinity Adaptation, and Lipid Production in Diatoms (Bacillariophyta).</title>
        <authorList>
            <person name="Roberts W.R."/>
            <person name="Downey K.M."/>
            <person name="Ruck E.C."/>
            <person name="Traller J.C."/>
            <person name="Alverson A.J."/>
        </authorList>
    </citation>
    <scope>NUCLEOTIDE SEQUENCE [LARGE SCALE GENOMIC DNA]</scope>
    <source>
        <strain evidence="16 17">CCMP332</strain>
    </source>
</reference>
<dbReference type="InterPro" id="IPR023033">
    <property type="entry name" value="Ala_tRNA_ligase_euk/bac"/>
</dbReference>
<dbReference type="InterPro" id="IPR018163">
    <property type="entry name" value="Thr/Ala-tRNA-synth_IIc_edit"/>
</dbReference>
<comment type="similarity">
    <text evidence="2">Belongs to the class-II aminoacyl-tRNA synthetase family. Alax-L subfamily.</text>
</comment>
<proteinExistence type="inferred from homology"/>
<evidence type="ECO:0000313" key="16">
    <source>
        <dbReference type="EMBL" id="KAL3783987.1"/>
    </source>
</evidence>
<evidence type="ECO:0000256" key="2">
    <source>
        <dbReference type="ARBA" id="ARBA00008429"/>
    </source>
</evidence>
<dbReference type="GO" id="GO:0070143">
    <property type="term" value="P:mitochondrial alanyl-tRNA aminoacylation"/>
    <property type="evidence" value="ECO:0007669"/>
    <property type="project" value="UniProtKB-UniRule"/>
</dbReference>
<dbReference type="InterPro" id="IPR045864">
    <property type="entry name" value="aa-tRNA-synth_II/BPL/LPL"/>
</dbReference>
<evidence type="ECO:0000256" key="6">
    <source>
        <dbReference type="ARBA" id="ARBA00022741"/>
    </source>
</evidence>
<dbReference type="SUPFAM" id="SSF55681">
    <property type="entry name" value="Class II aaRS and biotin synthetases"/>
    <property type="match status" value="1"/>
</dbReference>
<dbReference type="Pfam" id="PF02272">
    <property type="entry name" value="DHHA1"/>
    <property type="match status" value="1"/>
</dbReference>
<dbReference type="EC" id="6.1.1.7" evidence="13"/>
<evidence type="ECO:0000259" key="15">
    <source>
        <dbReference type="PROSITE" id="PS50860"/>
    </source>
</evidence>
<comment type="caution">
    <text evidence="16">The sequence shown here is derived from an EMBL/GenBank/DDBJ whole genome shotgun (WGS) entry which is preliminary data.</text>
</comment>
<dbReference type="InterPro" id="IPR018164">
    <property type="entry name" value="Ala-tRNA-synth_IIc_N"/>
</dbReference>
<feature type="domain" description="Alanyl-transfer RNA synthetases family profile" evidence="15">
    <location>
        <begin position="87"/>
        <end position="825"/>
    </location>
</feature>
<keyword evidence="5 13" id="KW-0479">Metal-binding</keyword>
<evidence type="ECO:0000256" key="1">
    <source>
        <dbReference type="ARBA" id="ARBA00004229"/>
    </source>
</evidence>
<evidence type="ECO:0000256" key="8">
    <source>
        <dbReference type="ARBA" id="ARBA00022840"/>
    </source>
</evidence>
<dbReference type="NCBIfam" id="TIGR00344">
    <property type="entry name" value="alaS"/>
    <property type="match status" value="1"/>
</dbReference>
<keyword evidence="13" id="KW-0496">Mitochondrion</keyword>
<dbReference type="Pfam" id="PF01411">
    <property type="entry name" value="tRNA-synt_2c"/>
    <property type="match status" value="1"/>
</dbReference>
<dbReference type="InterPro" id="IPR018165">
    <property type="entry name" value="Ala-tRNA-synth_IIc_core"/>
</dbReference>
<dbReference type="GO" id="GO:0004813">
    <property type="term" value="F:alanine-tRNA ligase activity"/>
    <property type="evidence" value="ECO:0007669"/>
    <property type="project" value="UniProtKB-UniRule"/>
</dbReference>
<feature type="region of interest" description="Disordered" evidence="14">
    <location>
        <begin position="65"/>
        <end position="84"/>
    </location>
</feature>
<evidence type="ECO:0000256" key="4">
    <source>
        <dbReference type="ARBA" id="ARBA00022598"/>
    </source>
</evidence>
<evidence type="ECO:0000256" key="14">
    <source>
        <dbReference type="SAM" id="MobiDB-lite"/>
    </source>
</evidence>
<feature type="binding site" evidence="13">
    <location>
        <position position="786"/>
    </location>
    <ligand>
        <name>Zn(2+)</name>
        <dbReference type="ChEBI" id="CHEBI:29105"/>
    </ligand>
</feature>
<keyword evidence="8 13" id="KW-0067">ATP-binding</keyword>
<dbReference type="Gene3D" id="2.40.30.130">
    <property type="match status" value="1"/>
</dbReference>
<feature type="binding site" evidence="13">
    <location>
        <position position="678"/>
    </location>
    <ligand>
        <name>Zn(2+)</name>
        <dbReference type="ChEBI" id="CHEBI:29105"/>
    </ligand>
</feature>
<comment type="function">
    <text evidence="13">Catalyzes the attachment of alanine to tRNA(Ala) in a two-step reaction: alanine is first activated by ATP to form Ala-AMP and then transferred to the acceptor end of tRNA(Ala). Also edits incorrectly charged tRNA(Ala) via its editing domain.</text>
</comment>
<dbReference type="FunFam" id="3.30.930.10:FF:000011">
    <property type="entry name" value="Alanine--tRNA ligase, cytoplasmic"/>
    <property type="match status" value="1"/>
</dbReference>
<dbReference type="EMBL" id="JABMIG020000247">
    <property type="protein sequence ID" value="KAL3783987.1"/>
    <property type="molecule type" value="Genomic_DNA"/>
</dbReference>
<dbReference type="InterPro" id="IPR018162">
    <property type="entry name" value="Ala-tRNA-ligase_IIc_anticod-bd"/>
</dbReference>
<organism evidence="16 17">
    <name type="scientific">Cyclotella cryptica</name>
    <dbReference type="NCBI Taxonomy" id="29204"/>
    <lineage>
        <taxon>Eukaryota</taxon>
        <taxon>Sar</taxon>
        <taxon>Stramenopiles</taxon>
        <taxon>Ochrophyta</taxon>
        <taxon>Bacillariophyta</taxon>
        <taxon>Coscinodiscophyceae</taxon>
        <taxon>Thalassiosirophycidae</taxon>
        <taxon>Stephanodiscales</taxon>
        <taxon>Stephanodiscaceae</taxon>
        <taxon>Cyclotella</taxon>
    </lineage>
</organism>
<keyword evidence="17" id="KW-1185">Reference proteome</keyword>
<evidence type="ECO:0000256" key="9">
    <source>
        <dbReference type="ARBA" id="ARBA00022884"/>
    </source>
</evidence>
<dbReference type="GO" id="GO:0005524">
    <property type="term" value="F:ATP binding"/>
    <property type="evidence" value="ECO:0007669"/>
    <property type="project" value="UniProtKB-UniRule"/>
</dbReference>
<keyword evidence="11 13" id="KW-0030">Aminoacyl-tRNA synthetase</keyword>
<keyword evidence="6 13" id="KW-0547">Nucleotide-binding</keyword>
<comment type="catalytic activity">
    <reaction evidence="12 13">
        <text>tRNA(Ala) + L-alanine + ATP = L-alanyl-tRNA(Ala) + AMP + diphosphate</text>
        <dbReference type="Rhea" id="RHEA:12540"/>
        <dbReference type="Rhea" id="RHEA-COMP:9657"/>
        <dbReference type="Rhea" id="RHEA-COMP:9923"/>
        <dbReference type="ChEBI" id="CHEBI:30616"/>
        <dbReference type="ChEBI" id="CHEBI:33019"/>
        <dbReference type="ChEBI" id="CHEBI:57972"/>
        <dbReference type="ChEBI" id="CHEBI:78442"/>
        <dbReference type="ChEBI" id="CHEBI:78497"/>
        <dbReference type="ChEBI" id="CHEBI:456215"/>
        <dbReference type="EC" id="6.1.1.7"/>
    </reaction>
</comment>
<keyword evidence="3 13" id="KW-0820">tRNA-binding</keyword>
<keyword evidence="10 13" id="KW-0648">Protein biosynthesis</keyword>
<dbReference type="PROSITE" id="PS50860">
    <property type="entry name" value="AA_TRNA_LIGASE_II_ALA"/>
    <property type="match status" value="1"/>
</dbReference>
<evidence type="ECO:0000256" key="10">
    <source>
        <dbReference type="ARBA" id="ARBA00022917"/>
    </source>
</evidence>
<accession>A0ABD3P7F8</accession>
<dbReference type="InterPro" id="IPR003156">
    <property type="entry name" value="DHHA1_dom"/>
</dbReference>
<dbReference type="Proteomes" id="UP001516023">
    <property type="component" value="Unassembled WGS sequence"/>
</dbReference>
<dbReference type="AlphaFoldDB" id="A0ABD3P7F8"/>
<dbReference type="Gene3D" id="3.30.930.10">
    <property type="entry name" value="Bira Bifunctional Protein, Domain 2"/>
    <property type="match status" value="1"/>
</dbReference>
<comment type="cofactor">
    <cofactor evidence="13">
        <name>Zn(2+)</name>
        <dbReference type="ChEBI" id="CHEBI:29105"/>
    </cofactor>
    <text evidence="13">Binds 1 zinc ion per subunit.</text>
</comment>
<comment type="subcellular location">
    <subcellularLocation>
        <location evidence="13">Mitochondrion</location>
    </subcellularLocation>
    <subcellularLocation>
        <location evidence="13">Cytoplasm</location>
    </subcellularLocation>
    <subcellularLocation>
        <location evidence="1">Plastid</location>
        <location evidence="1">Chloroplast</location>
    </subcellularLocation>
</comment>
<dbReference type="GO" id="GO:0008270">
    <property type="term" value="F:zinc ion binding"/>
    <property type="evidence" value="ECO:0007669"/>
    <property type="project" value="UniProtKB-UniRule"/>
</dbReference>
<keyword evidence="7 13" id="KW-0862">Zinc</keyword>
<dbReference type="InterPro" id="IPR009000">
    <property type="entry name" value="Transl_B-barrel_sf"/>
</dbReference>
<dbReference type="GO" id="GO:0005739">
    <property type="term" value="C:mitochondrion"/>
    <property type="evidence" value="ECO:0007669"/>
    <property type="project" value="UniProtKB-SubCell"/>
</dbReference>
<dbReference type="PANTHER" id="PTHR11777">
    <property type="entry name" value="ALANYL-TRNA SYNTHETASE"/>
    <property type="match status" value="1"/>
</dbReference>
<feature type="binding site" evidence="13">
    <location>
        <position position="682"/>
    </location>
    <ligand>
        <name>Zn(2+)</name>
        <dbReference type="ChEBI" id="CHEBI:29105"/>
    </ligand>
</feature>
<dbReference type="GO" id="GO:0009507">
    <property type="term" value="C:chloroplast"/>
    <property type="evidence" value="ECO:0007669"/>
    <property type="project" value="UniProtKB-SubCell"/>
</dbReference>
<evidence type="ECO:0000256" key="7">
    <source>
        <dbReference type="ARBA" id="ARBA00022833"/>
    </source>
</evidence>
<evidence type="ECO:0000256" key="5">
    <source>
        <dbReference type="ARBA" id="ARBA00022723"/>
    </source>
</evidence>
<evidence type="ECO:0000256" key="11">
    <source>
        <dbReference type="ARBA" id="ARBA00023146"/>
    </source>
</evidence>
<comment type="domain">
    <text evidence="13">Consists of three domains; the N-terminal catalytic domain, the editing domain and the C-terminal C-Ala domain. The editing domain removes incorrectly charged amino acids, while the C-Ala domain, along with tRNA(Ala), serves as a bridge to cooperatively bring together the editing and aminoacylation centers thus stimulating deacylation of misacylated tRNAs.</text>
</comment>
<keyword evidence="13" id="KW-0963">Cytoplasm</keyword>
<dbReference type="Pfam" id="PF07973">
    <property type="entry name" value="tRNA_SAD"/>
    <property type="match status" value="1"/>
</dbReference>
<comment type="subunit">
    <text evidence="13">Monomer.</text>
</comment>
<dbReference type="CDD" id="cd00673">
    <property type="entry name" value="AlaRS_core"/>
    <property type="match status" value="1"/>
</dbReference>
<dbReference type="SUPFAM" id="SSF101353">
    <property type="entry name" value="Putative anticodon-binding domain of alanyl-tRNA synthetase (AlaRS)"/>
    <property type="match status" value="1"/>
</dbReference>
<dbReference type="InterPro" id="IPR002318">
    <property type="entry name" value="Ala-tRNA-lgiase_IIc"/>
</dbReference>
<dbReference type="Gene3D" id="3.10.310.40">
    <property type="match status" value="1"/>
</dbReference>
<dbReference type="GO" id="GO:0000049">
    <property type="term" value="F:tRNA binding"/>
    <property type="evidence" value="ECO:0007669"/>
    <property type="project" value="UniProtKB-KW"/>
</dbReference>
<evidence type="ECO:0000256" key="3">
    <source>
        <dbReference type="ARBA" id="ARBA00022555"/>
    </source>
</evidence>